<dbReference type="eggNOG" id="ENOG5033A8R">
    <property type="taxonomic scope" value="Bacteria"/>
</dbReference>
<comment type="caution">
    <text evidence="1">The sequence shown here is derived from an EMBL/GenBank/DDBJ whole genome shotgun (WGS) entry which is preliminary data.</text>
</comment>
<dbReference type="HOGENOM" id="CLU_036478_1_0_11"/>
<name>K0VHC9_MYCVA</name>
<evidence type="ECO:0000313" key="1">
    <source>
        <dbReference type="EMBL" id="EJZ10484.1"/>
    </source>
</evidence>
<dbReference type="RefSeq" id="WP_003930377.1">
    <property type="nucleotide sequence ID" value="NZ_JH814690.1"/>
</dbReference>
<gene>
    <name evidence="1" type="ORF">MVAC_08989</name>
</gene>
<dbReference type="Proteomes" id="UP000006072">
    <property type="component" value="Unassembled WGS sequence"/>
</dbReference>
<reference evidence="1 2" key="1">
    <citation type="journal article" date="2012" name="J. Bacteriol.">
        <title>Complete Genome Sequence of Mycobacterium vaccae Type Strain ATCC 25954.</title>
        <authorList>
            <person name="Ho Y.S."/>
            <person name="Adroub S.A."/>
            <person name="Abadi M."/>
            <person name="Al Alwan B."/>
            <person name="Alkhateeb R."/>
            <person name="Gao G."/>
            <person name="Ragab A."/>
            <person name="Ali S."/>
            <person name="van Soolingen D."/>
            <person name="Bitter W."/>
            <person name="Pain A."/>
            <person name="Abdallah A.M."/>
        </authorList>
    </citation>
    <scope>NUCLEOTIDE SEQUENCE [LARGE SCALE GENOMIC DNA]</scope>
    <source>
        <strain evidence="1 2">ATCC 25954</strain>
    </source>
</reference>
<dbReference type="AlphaFoldDB" id="K0VHC9"/>
<keyword evidence="2" id="KW-1185">Reference proteome</keyword>
<accession>K0VHC9</accession>
<organism evidence="1 2">
    <name type="scientific">Mycolicibacterium vaccae ATCC 25954</name>
    <dbReference type="NCBI Taxonomy" id="1194972"/>
    <lineage>
        <taxon>Bacteria</taxon>
        <taxon>Bacillati</taxon>
        <taxon>Actinomycetota</taxon>
        <taxon>Actinomycetes</taxon>
        <taxon>Mycobacteriales</taxon>
        <taxon>Mycobacteriaceae</taxon>
        <taxon>Mycolicibacterium</taxon>
    </lineage>
</organism>
<protein>
    <recommendedName>
        <fullName evidence="3">DUF2993 domain-containing protein</fullName>
    </recommendedName>
</protein>
<dbReference type="Pfam" id="PF11209">
    <property type="entry name" value="LmeA"/>
    <property type="match status" value="1"/>
</dbReference>
<dbReference type="NCBIfam" id="NF038021">
    <property type="entry name" value="mannan_LmeA"/>
    <property type="match status" value="1"/>
</dbReference>
<evidence type="ECO:0008006" key="3">
    <source>
        <dbReference type="Google" id="ProtNLM"/>
    </source>
</evidence>
<evidence type="ECO:0000313" key="2">
    <source>
        <dbReference type="Proteomes" id="UP000006072"/>
    </source>
</evidence>
<dbReference type="InterPro" id="IPR021373">
    <property type="entry name" value="DUF2993"/>
</dbReference>
<dbReference type="EMBL" id="ALQA01000014">
    <property type="protein sequence ID" value="EJZ10484.1"/>
    <property type="molecule type" value="Genomic_DNA"/>
</dbReference>
<dbReference type="PATRIC" id="fig|1194972.3.peg.1807"/>
<proteinExistence type="predicted"/>
<sequence>MRKLVISALATLVVVALGMVGTDFGAAIYAEYRLARSVRSSADLDWDPSVAILGFPFIPQAQRHHYDEVEIKASGVDHGVVGKASLEATMHSVGLGDSWLVQPGATLTVEKLESRIIIDSTHMGRYMGIPDLLIEAPTRETEDSTGGTTESGISSNRGVVFTGTPDKAGFDERVSIAVDLSVTGPESTTLVVTATGVLTEPGTADQAVPDDKLRAVLAAFSTTLPGQKLPFGVAPTTQGARGSDVIIEGIAEGVIVDLDEFRLS</sequence>